<dbReference type="AlphaFoldDB" id="A0A6M1LT66"/>
<keyword evidence="3" id="KW-1185">Reference proteome</keyword>
<feature type="domain" description="RES" evidence="1">
    <location>
        <begin position="16"/>
        <end position="130"/>
    </location>
</feature>
<dbReference type="InterPro" id="IPR014914">
    <property type="entry name" value="RES_dom"/>
</dbReference>
<name>A0A6M1LT66_9PROT</name>
<dbReference type="EMBL" id="JAAIKB010000017">
    <property type="protein sequence ID" value="NGM23698.1"/>
    <property type="molecule type" value="Genomic_DNA"/>
</dbReference>
<gene>
    <name evidence="2" type="ORF">G3576_27035</name>
</gene>
<dbReference type="Proteomes" id="UP000475385">
    <property type="component" value="Unassembled WGS sequence"/>
</dbReference>
<accession>A0A6M1LT66</accession>
<dbReference type="RefSeq" id="WP_164697607.1">
    <property type="nucleotide sequence ID" value="NZ_JAAIKB010000017.1"/>
</dbReference>
<reference evidence="2 3" key="1">
    <citation type="submission" date="2020-02" db="EMBL/GenBank/DDBJ databases">
        <authorList>
            <person name="Kim H.M."/>
            <person name="Jeon C.O."/>
        </authorList>
    </citation>
    <scope>NUCLEOTIDE SEQUENCE [LARGE SCALE GENOMIC DNA]</scope>
    <source>
        <strain evidence="2 3">PeD5</strain>
    </source>
</reference>
<proteinExistence type="predicted"/>
<comment type="caution">
    <text evidence="2">The sequence shown here is derived from an EMBL/GenBank/DDBJ whole genome shotgun (WGS) entry which is preliminary data.</text>
</comment>
<sequence>MDQVTGWQICREGQVELSGAKAQDGQRWNSPGRALVYLSEHPALAVLEARVHLDMPYAEVTHNHVLVRVALPADVEVVAAMPEDPRAIGDGWIAGGRSAVLSVPSMVLQQGRNLLLNPAHPRAQEVRIVAITPFRFDARLWGGCP</sequence>
<dbReference type="SMART" id="SM00953">
    <property type="entry name" value="RES"/>
    <property type="match status" value="1"/>
</dbReference>
<protein>
    <submittedName>
        <fullName evidence="2">RES family NAD+ phosphorylase</fullName>
    </submittedName>
</protein>
<reference evidence="2 3" key="2">
    <citation type="submission" date="2020-03" db="EMBL/GenBank/DDBJ databases">
        <title>Roseomonas stagni sp. nov., isolated from pond water in Japan.</title>
        <authorList>
            <person name="Furuhata K."/>
            <person name="Miyamoto H."/>
            <person name="Goto K."/>
        </authorList>
    </citation>
    <scope>NUCLEOTIDE SEQUENCE [LARGE SCALE GENOMIC DNA]</scope>
    <source>
        <strain evidence="2 3">PeD5</strain>
    </source>
</reference>
<evidence type="ECO:0000259" key="1">
    <source>
        <dbReference type="SMART" id="SM00953"/>
    </source>
</evidence>
<evidence type="ECO:0000313" key="2">
    <source>
        <dbReference type="EMBL" id="NGM23698.1"/>
    </source>
</evidence>
<dbReference type="Pfam" id="PF08808">
    <property type="entry name" value="RES"/>
    <property type="match status" value="1"/>
</dbReference>
<evidence type="ECO:0000313" key="3">
    <source>
        <dbReference type="Proteomes" id="UP000475385"/>
    </source>
</evidence>
<organism evidence="2 3">
    <name type="scientific">Falsiroseomonas algicola</name>
    <dbReference type="NCBI Taxonomy" id="2716930"/>
    <lineage>
        <taxon>Bacteria</taxon>
        <taxon>Pseudomonadati</taxon>
        <taxon>Pseudomonadota</taxon>
        <taxon>Alphaproteobacteria</taxon>
        <taxon>Acetobacterales</taxon>
        <taxon>Roseomonadaceae</taxon>
        <taxon>Falsiroseomonas</taxon>
    </lineage>
</organism>